<dbReference type="Proteomes" id="UP000821845">
    <property type="component" value="Chromosome 1"/>
</dbReference>
<keyword evidence="2" id="KW-1185">Reference proteome</keyword>
<name>A0ACB7TGH4_HYAAI</name>
<gene>
    <name evidence="1" type="ORF">HPB50_007566</name>
</gene>
<accession>A0ACB7TGH4</accession>
<sequence length="241" mass="27413">MTAKFTTAVHDLKGEMKALHSSNMALKAELTSVRASMDFINESFEEFKSEIKALRSEVNEVKTRTHDLQQENQKLNKELKEVNKELVELKQYGRKNNIELKGLPASGNEDLRKTIQAVAKSLQIEHASSEIDVVHRVPTRGNGPANIVVKFVSRSTRDRFLQAAKKNRLNASMIGFEENTPVFINEHLCRENKILLGKAIQAKRENNWKFAWVSDGKILMRKAENTRVVQVTCEEDLAKIV</sequence>
<proteinExistence type="predicted"/>
<protein>
    <submittedName>
        <fullName evidence="1">Uncharacterized protein</fullName>
    </submittedName>
</protein>
<comment type="caution">
    <text evidence="1">The sequence shown here is derived from an EMBL/GenBank/DDBJ whole genome shotgun (WGS) entry which is preliminary data.</text>
</comment>
<evidence type="ECO:0000313" key="1">
    <source>
        <dbReference type="EMBL" id="KAH6945216.1"/>
    </source>
</evidence>
<evidence type="ECO:0000313" key="2">
    <source>
        <dbReference type="Proteomes" id="UP000821845"/>
    </source>
</evidence>
<dbReference type="EMBL" id="CM023481">
    <property type="protein sequence ID" value="KAH6945216.1"/>
    <property type="molecule type" value="Genomic_DNA"/>
</dbReference>
<organism evidence="1 2">
    <name type="scientific">Hyalomma asiaticum</name>
    <name type="common">Tick</name>
    <dbReference type="NCBI Taxonomy" id="266040"/>
    <lineage>
        <taxon>Eukaryota</taxon>
        <taxon>Metazoa</taxon>
        <taxon>Ecdysozoa</taxon>
        <taxon>Arthropoda</taxon>
        <taxon>Chelicerata</taxon>
        <taxon>Arachnida</taxon>
        <taxon>Acari</taxon>
        <taxon>Parasitiformes</taxon>
        <taxon>Ixodida</taxon>
        <taxon>Ixodoidea</taxon>
        <taxon>Ixodidae</taxon>
        <taxon>Hyalomminae</taxon>
        <taxon>Hyalomma</taxon>
    </lineage>
</organism>
<reference evidence="1" key="1">
    <citation type="submission" date="2020-05" db="EMBL/GenBank/DDBJ databases">
        <title>Large-scale comparative analyses of tick genomes elucidate their genetic diversity and vector capacities.</title>
        <authorList>
            <person name="Jia N."/>
            <person name="Wang J."/>
            <person name="Shi W."/>
            <person name="Du L."/>
            <person name="Sun Y."/>
            <person name="Zhan W."/>
            <person name="Jiang J."/>
            <person name="Wang Q."/>
            <person name="Zhang B."/>
            <person name="Ji P."/>
            <person name="Sakyi L.B."/>
            <person name="Cui X."/>
            <person name="Yuan T."/>
            <person name="Jiang B."/>
            <person name="Yang W."/>
            <person name="Lam T.T.-Y."/>
            <person name="Chang Q."/>
            <person name="Ding S."/>
            <person name="Wang X."/>
            <person name="Zhu J."/>
            <person name="Ruan X."/>
            <person name="Zhao L."/>
            <person name="Wei J."/>
            <person name="Que T."/>
            <person name="Du C."/>
            <person name="Cheng J."/>
            <person name="Dai P."/>
            <person name="Han X."/>
            <person name="Huang E."/>
            <person name="Gao Y."/>
            <person name="Liu J."/>
            <person name="Shao H."/>
            <person name="Ye R."/>
            <person name="Li L."/>
            <person name="Wei W."/>
            <person name="Wang X."/>
            <person name="Wang C."/>
            <person name="Yang T."/>
            <person name="Huo Q."/>
            <person name="Li W."/>
            <person name="Guo W."/>
            <person name="Chen H."/>
            <person name="Zhou L."/>
            <person name="Ni X."/>
            <person name="Tian J."/>
            <person name="Zhou Y."/>
            <person name="Sheng Y."/>
            <person name="Liu T."/>
            <person name="Pan Y."/>
            <person name="Xia L."/>
            <person name="Li J."/>
            <person name="Zhao F."/>
            <person name="Cao W."/>
        </authorList>
    </citation>
    <scope>NUCLEOTIDE SEQUENCE</scope>
    <source>
        <strain evidence="1">Hyas-2018</strain>
    </source>
</reference>